<dbReference type="RefSeq" id="WP_156991144.1">
    <property type="nucleotide sequence ID" value="NZ_VWXL01000089.1"/>
</dbReference>
<dbReference type="Proteomes" id="UP000469440">
    <property type="component" value="Unassembled WGS sequence"/>
</dbReference>
<dbReference type="Gene3D" id="3.40.50.11890">
    <property type="match status" value="1"/>
</dbReference>
<keyword evidence="6" id="KW-0456">Lyase</keyword>
<reference evidence="6 7" key="1">
    <citation type="submission" date="2019-09" db="EMBL/GenBank/DDBJ databases">
        <title>Genome sequence of Clostridium sp. EA1.</title>
        <authorList>
            <person name="Poehlein A."/>
            <person name="Bengelsdorf F.R."/>
            <person name="Daniel R."/>
        </authorList>
    </citation>
    <scope>NUCLEOTIDE SEQUENCE [LARGE SCALE GENOMIC DNA]</scope>
    <source>
        <strain evidence="6 7">EA1</strain>
    </source>
</reference>
<proteinExistence type="inferred from homology"/>
<keyword evidence="3" id="KW-0479">Metal-binding</keyword>
<dbReference type="Gene3D" id="3.40.50.11900">
    <property type="match status" value="1"/>
</dbReference>
<keyword evidence="7" id="KW-1185">Reference proteome</keyword>
<dbReference type="AlphaFoldDB" id="A0A6N8I350"/>
<organism evidence="6 7">
    <name type="scientific">Caproicibacter fermentans</name>
    <dbReference type="NCBI Taxonomy" id="2576756"/>
    <lineage>
        <taxon>Bacteria</taxon>
        <taxon>Bacillati</taxon>
        <taxon>Bacillota</taxon>
        <taxon>Clostridia</taxon>
        <taxon>Eubacteriales</taxon>
        <taxon>Acutalibacteraceae</taxon>
        <taxon>Caproicibacter</taxon>
    </lineage>
</organism>
<evidence type="ECO:0000256" key="3">
    <source>
        <dbReference type="ARBA" id="ARBA00022723"/>
    </source>
</evidence>
<dbReference type="GO" id="GO:0046872">
    <property type="term" value="F:metal ion binding"/>
    <property type="evidence" value="ECO:0007669"/>
    <property type="project" value="UniProtKB-KW"/>
</dbReference>
<dbReference type="InterPro" id="IPR010327">
    <property type="entry name" value="FldB/FldC_alpha/beta"/>
</dbReference>
<protein>
    <submittedName>
        <fullName evidence="6">(R)-2-hydroxyglutaryl-CoA dehydratase, subunit beta</fullName>
        <ecNumber evidence="6">4.2.1.167</ecNumber>
    </submittedName>
</protein>
<evidence type="ECO:0000256" key="5">
    <source>
        <dbReference type="ARBA" id="ARBA00023014"/>
    </source>
</evidence>
<gene>
    <name evidence="6" type="primary">hgdB</name>
    <name evidence="6" type="ORF">CAFE_31040</name>
</gene>
<accession>A0A6N8I350</accession>
<evidence type="ECO:0000256" key="2">
    <source>
        <dbReference type="ARBA" id="ARBA00005806"/>
    </source>
</evidence>
<evidence type="ECO:0000256" key="1">
    <source>
        <dbReference type="ARBA" id="ARBA00001966"/>
    </source>
</evidence>
<comment type="caution">
    <text evidence="6">The sequence shown here is derived from an EMBL/GenBank/DDBJ whole genome shotgun (WGS) entry which is preliminary data.</text>
</comment>
<dbReference type="GO" id="GO:0016836">
    <property type="term" value="F:hydro-lyase activity"/>
    <property type="evidence" value="ECO:0007669"/>
    <property type="project" value="UniProtKB-ARBA"/>
</dbReference>
<evidence type="ECO:0000256" key="4">
    <source>
        <dbReference type="ARBA" id="ARBA00023004"/>
    </source>
</evidence>
<dbReference type="PANTHER" id="PTHR30548:SF5">
    <property type="entry name" value="SUBUNIT OF OXYGEN-SENSITIVE 2-HYDROXYISOCAPROYL-COA DEHYDRATASE"/>
    <property type="match status" value="1"/>
</dbReference>
<dbReference type="PANTHER" id="PTHR30548">
    <property type="entry name" value="2-HYDROXYGLUTARYL-COA DEHYDRATASE, D-COMPONENT-RELATED"/>
    <property type="match status" value="1"/>
</dbReference>
<dbReference type="EMBL" id="VWXL01000089">
    <property type="protein sequence ID" value="MVB12369.1"/>
    <property type="molecule type" value="Genomic_DNA"/>
</dbReference>
<keyword evidence="4" id="KW-0408">Iron</keyword>
<name>A0A6N8I350_9FIRM</name>
<sequence length="380" mass="42642">MAIAEKLAEFRKIADNPKTQLEHYKSKGMKAVGVMPYFAPEELVFAAGMFPAGMWGSNTKSISRAKEYCASFYCSLVQLDLEMLLDGTMDGLDAVITPTCCDTLRPNSQNIKVAMKNKMKVIFLAHPQNRFPECGVKYTESCYKKIRAELDEVSGHKTTDEEIQNAIKVYNRSRAARREFVKLAGAHPEAVSAVMRSGVLKASYFMLKDEYADKLEALNAELKALPASDWKGVRIVTSGIICDNPTLLKILDDNKCAIVADDVAQETRSFRCDAPEDDADPIHALAIQFRNQDYDILLYDKFSSQNRRGEYVAKMCKDNHADGLILFMQQFCDPEEMEYPYLKKALDAAGIPHIRLGIDHQMRDFGQAQTAIQAFADVLD</sequence>
<keyword evidence="5" id="KW-0411">Iron-sulfur</keyword>
<dbReference type="OrthoDB" id="355459at2"/>
<evidence type="ECO:0000313" key="6">
    <source>
        <dbReference type="EMBL" id="MVB12369.1"/>
    </source>
</evidence>
<comment type="cofactor">
    <cofactor evidence="1">
        <name>[4Fe-4S] cluster</name>
        <dbReference type="ChEBI" id="CHEBI:49883"/>
    </cofactor>
</comment>
<dbReference type="GO" id="GO:0051536">
    <property type="term" value="F:iron-sulfur cluster binding"/>
    <property type="evidence" value="ECO:0007669"/>
    <property type="project" value="UniProtKB-KW"/>
</dbReference>
<dbReference type="EC" id="4.2.1.167" evidence="6"/>
<comment type="similarity">
    <text evidence="2">Belongs to the FldB/FldC dehydratase alpha/beta subunit family.</text>
</comment>
<dbReference type="Gene3D" id="1.20.1270.370">
    <property type="match status" value="1"/>
</dbReference>
<evidence type="ECO:0000313" key="7">
    <source>
        <dbReference type="Proteomes" id="UP000469440"/>
    </source>
</evidence>
<dbReference type="Pfam" id="PF06050">
    <property type="entry name" value="HGD-D"/>
    <property type="match status" value="1"/>
</dbReference>